<dbReference type="Gene3D" id="2.40.170.20">
    <property type="entry name" value="TonB-dependent receptor, beta-barrel domain"/>
    <property type="match status" value="1"/>
</dbReference>
<keyword evidence="9" id="KW-0408">Iron</keyword>
<evidence type="ECO:0000256" key="11">
    <source>
        <dbReference type="ARBA" id="ARBA00023077"/>
    </source>
</evidence>
<dbReference type="InterPro" id="IPR012967">
    <property type="entry name" value="COMT_dimerisation"/>
</dbReference>
<dbReference type="PANTHER" id="PTHR32552">
    <property type="entry name" value="FERRICHROME IRON RECEPTOR-RELATED"/>
    <property type="match status" value="1"/>
</dbReference>
<dbReference type="Pfam" id="PF00593">
    <property type="entry name" value="TonB_dep_Rec_b-barrel"/>
    <property type="match status" value="1"/>
</dbReference>
<keyword evidence="2" id="KW-0813">Transport</keyword>
<dbReference type="SUPFAM" id="SSF53335">
    <property type="entry name" value="S-adenosyl-L-methionine-dependent methyltransferases"/>
    <property type="match status" value="1"/>
</dbReference>
<dbReference type="InterPro" id="IPR036390">
    <property type="entry name" value="WH_DNA-bd_sf"/>
</dbReference>
<gene>
    <name evidence="17" type="ORF">DSCOOX_27300</name>
</gene>
<evidence type="ECO:0000256" key="5">
    <source>
        <dbReference type="ARBA" id="ARBA00022603"/>
    </source>
</evidence>
<dbReference type="Gene3D" id="1.10.10.10">
    <property type="entry name" value="Winged helix-like DNA-binding domain superfamily/Winged helix DNA-binding domain"/>
    <property type="match status" value="1"/>
</dbReference>
<dbReference type="SUPFAM" id="SSF56935">
    <property type="entry name" value="Porins"/>
    <property type="match status" value="1"/>
</dbReference>
<dbReference type="EMBL" id="AP021879">
    <property type="protein sequence ID" value="BBO89550.1"/>
    <property type="molecule type" value="Genomic_DNA"/>
</dbReference>
<dbReference type="GO" id="GO:0046983">
    <property type="term" value="F:protein dimerization activity"/>
    <property type="evidence" value="ECO:0007669"/>
    <property type="project" value="InterPro"/>
</dbReference>
<comment type="subcellular location">
    <subcellularLocation>
        <location evidence="1">Cell outer membrane</location>
        <topology evidence="1">Multi-pass membrane protein</topology>
    </subcellularLocation>
</comment>
<feature type="domain" description="O-methyltransferase C-terminal" evidence="15">
    <location>
        <begin position="331"/>
        <end position="435"/>
    </location>
</feature>
<sequence>MYKELNFRYTETRLDTNQTTKIAYDIEDDWSALLPKGTLSWHIMDNAMIYASISRGYLAGGLNPYDTVKERAKFDEQISIDYEFGTKTQWLDDRLTFNMAVFYMDIEDMHVYSMPEPYVFVASNAGEAHSKGIEVEMMARPLKGHDITAQFGWTDAEYDEYEGYDQMKPFPIIKHSWGTIYRFLKMKVEGAVLVTAIKCNVFDCLSEPVAAVSVAQRLNLHPKNTELFLNALVGMGLIEKHDGLFANTGVSNEFMVTSSPAYLGTFFCRVHDWYESFQSPAQMQALLKSGPGEQAGRVDDTNWVAFTREASAYQYCGPAQKIAEIVRSLPEFPRMNKMLDLGGGAGFYAMAIVSAHETMTGVVFDLPPVADISREFIHEYDAGDRVSVMAGDYTADAIGDGYDLILASGTLYFAKIHLNEIIGKIYNGLNPGGVFMSLHNEASHERTRPGDHICDFLFYELSGMDMIFPKGMIAETMVQCGFKSVRSFSIESNLGVLDIDIGKK</sequence>
<keyword evidence="18" id="KW-1185">Reference proteome</keyword>
<evidence type="ECO:0000256" key="9">
    <source>
        <dbReference type="ARBA" id="ARBA00023004"/>
    </source>
</evidence>
<keyword evidence="6" id="KW-0808">Transferase</keyword>
<dbReference type="GO" id="GO:0008171">
    <property type="term" value="F:O-methyltransferase activity"/>
    <property type="evidence" value="ECO:0007669"/>
    <property type="project" value="InterPro"/>
</dbReference>
<dbReference type="AlphaFoldDB" id="A0A5K8AC78"/>
<dbReference type="CDD" id="cd02440">
    <property type="entry name" value="AdoMet_MTases"/>
    <property type="match status" value="1"/>
</dbReference>
<evidence type="ECO:0000259" key="14">
    <source>
        <dbReference type="Pfam" id="PF00593"/>
    </source>
</evidence>
<keyword evidence="10" id="KW-0406">Ion transport</keyword>
<evidence type="ECO:0000256" key="7">
    <source>
        <dbReference type="ARBA" id="ARBA00022691"/>
    </source>
</evidence>
<evidence type="ECO:0000256" key="6">
    <source>
        <dbReference type="ARBA" id="ARBA00022679"/>
    </source>
</evidence>
<evidence type="ECO:0000256" key="8">
    <source>
        <dbReference type="ARBA" id="ARBA00022692"/>
    </source>
</evidence>
<reference evidence="17 18" key="1">
    <citation type="submission" date="2019-11" db="EMBL/GenBank/DDBJ databases">
        <title>Comparative genomics of hydrocarbon-degrading Desulfosarcina strains.</title>
        <authorList>
            <person name="Watanabe M."/>
            <person name="Kojima H."/>
            <person name="Fukui M."/>
        </authorList>
    </citation>
    <scope>NUCLEOTIDE SEQUENCE [LARGE SCALE GENOMIC DNA]</scope>
    <source>
        <strain evidence="18">oXyS1</strain>
    </source>
</reference>
<dbReference type="GO" id="GO:0006826">
    <property type="term" value="P:iron ion transport"/>
    <property type="evidence" value="ECO:0007669"/>
    <property type="project" value="UniProtKB-KW"/>
</dbReference>
<evidence type="ECO:0000313" key="18">
    <source>
        <dbReference type="Proteomes" id="UP000422108"/>
    </source>
</evidence>
<evidence type="ECO:0000313" key="17">
    <source>
        <dbReference type="EMBL" id="BBO89550.1"/>
    </source>
</evidence>
<dbReference type="GO" id="GO:0032259">
    <property type="term" value="P:methylation"/>
    <property type="evidence" value="ECO:0007669"/>
    <property type="project" value="UniProtKB-KW"/>
</dbReference>
<dbReference type="SUPFAM" id="SSF46785">
    <property type="entry name" value="Winged helix' DNA-binding domain"/>
    <property type="match status" value="1"/>
</dbReference>
<evidence type="ECO:0000256" key="12">
    <source>
        <dbReference type="ARBA" id="ARBA00023136"/>
    </source>
</evidence>
<name>A0A5K8AC78_9BACT</name>
<dbReference type="InterPro" id="IPR001077">
    <property type="entry name" value="COMT_C"/>
</dbReference>
<evidence type="ECO:0000259" key="16">
    <source>
        <dbReference type="Pfam" id="PF08100"/>
    </source>
</evidence>
<evidence type="ECO:0000256" key="4">
    <source>
        <dbReference type="ARBA" id="ARBA00022496"/>
    </source>
</evidence>
<evidence type="ECO:0000256" key="1">
    <source>
        <dbReference type="ARBA" id="ARBA00004571"/>
    </source>
</evidence>
<keyword evidence="3" id="KW-1134">Transmembrane beta strand</keyword>
<dbReference type="RefSeq" id="WP_162458928.1">
    <property type="nucleotide sequence ID" value="NZ_AP021879.1"/>
</dbReference>
<dbReference type="InterPro" id="IPR000531">
    <property type="entry name" value="Beta-barrel_TonB"/>
</dbReference>
<dbReference type="InterPro" id="IPR029063">
    <property type="entry name" value="SAM-dependent_MTases_sf"/>
</dbReference>
<dbReference type="Gene3D" id="3.40.50.150">
    <property type="entry name" value="Vaccinia Virus protein VP39"/>
    <property type="match status" value="1"/>
</dbReference>
<dbReference type="InterPro" id="IPR036942">
    <property type="entry name" value="Beta-barrel_TonB_sf"/>
</dbReference>
<accession>A0A5K8AC78</accession>
<dbReference type="Proteomes" id="UP000422108">
    <property type="component" value="Chromosome"/>
</dbReference>
<evidence type="ECO:0000256" key="10">
    <source>
        <dbReference type="ARBA" id="ARBA00023065"/>
    </source>
</evidence>
<dbReference type="InterPro" id="IPR036388">
    <property type="entry name" value="WH-like_DNA-bd_sf"/>
</dbReference>
<keyword evidence="4" id="KW-0410">Iron transport</keyword>
<evidence type="ECO:0008006" key="19">
    <source>
        <dbReference type="Google" id="ProtNLM"/>
    </source>
</evidence>
<dbReference type="Pfam" id="PF08100">
    <property type="entry name" value="Dimerisation"/>
    <property type="match status" value="1"/>
</dbReference>
<keyword evidence="5" id="KW-0489">Methyltransferase</keyword>
<dbReference type="PANTHER" id="PTHR32552:SF81">
    <property type="entry name" value="TONB-DEPENDENT OUTER MEMBRANE RECEPTOR"/>
    <property type="match status" value="1"/>
</dbReference>
<keyword evidence="8" id="KW-0812">Transmembrane</keyword>
<keyword evidence="11" id="KW-0798">TonB box</keyword>
<dbReference type="InterPro" id="IPR039426">
    <property type="entry name" value="TonB-dep_rcpt-like"/>
</dbReference>
<protein>
    <recommendedName>
        <fullName evidence="19">O-methyltransferase domain-containing protein</fullName>
    </recommendedName>
</protein>
<feature type="domain" description="TonB-dependent receptor-like beta-barrel" evidence="14">
    <location>
        <begin position="7"/>
        <end position="165"/>
    </location>
</feature>
<proteinExistence type="predicted"/>
<dbReference type="InterPro" id="IPR016461">
    <property type="entry name" value="COMT-like"/>
</dbReference>
<dbReference type="Pfam" id="PF00891">
    <property type="entry name" value="Methyltransf_2"/>
    <property type="match status" value="1"/>
</dbReference>
<organism evidence="17 18">
    <name type="scientific">Desulfosarcina ovata subsp. ovata</name>
    <dbReference type="NCBI Taxonomy" id="2752305"/>
    <lineage>
        <taxon>Bacteria</taxon>
        <taxon>Pseudomonadati</taxon>
        <taxon>Thermodesulfobacteriota</taxon>
        <taxon>Desulfobacteria</taxon>
        <taxon>Desulfobacterales</taxon>
        <taxon>Desulfosarcinaceae</taxon>
        <taxon>Desulfosarcina</taxon>
    </lineage>
</organism>
<keyword evidence="7" id="KW-0949">S-adenosyl-L-methionine</keyword>
<evidence type="ECO:0000259" key="15">
    <source>
        <dbReference type="Pfam" id="PF00891"/>
    </source>
</evidence>
<keyword evidence="12" id="KW-0472">Membrane</keyword>
<feature type="domain" description="O-methyltransferase dimerisation" evidence="16">
    <location>
        <begin position="188"/>
        <end position="256"/>
    </location>
</feature>
<evidence type="ECO:0000256" key="3">
    <source>
        <dbReference type="ARBA" id="ARBA00022452"/>
    </source>
</evidence>
<evidence type="ECO:0000256" key="13">
    <source>
        <dbReference type="ARBA" id="ARBA00023237"/>
    </source>
</evidence>
<evidence type="ECO:0000256" key="2">
    <source>
        <dbReference type="ARBA" id="ARBA00022448"/>
    </source>
</evidence>
<dbReference type="PROSITE" id="PS51683">
    <property type="entry name" value="SAM_OMT_II"/>
    <property type="match status" value="1"/>
</dbReference>
<dbReference type="GO" id="GO:0009279">
    <property type="term" value="C:cell outer membrane"/>
    <property type="evidence" value="ECO:0007669"/>
    <property type="project" value="UniProtKB-SubCell"/>
</dbReference>
<keyword evidence="13" id="KW-0998">Cell outer membrane</keyword>